<dbReference type="InterPro" id="IPR012337">
    <property type="entry name" value="RNaseH-like_sf"/>
</dbReference>
<evidence type="ECO:0000256" key="5">
    <source>
        <dbReference type="ARBA" id="ARBA00011245"/>
    </source>
</evidence>
<dbReference type="InterPro" id="IPR009027">
    <property type="entry name" value="Ribosomal_bL9/RNase_H1_N"/>
</dbReference>
<dbReference type="InterPro" id="IPR050092">
    <property type="entry name" value="RNase_H"/>
</dbReference>
<sequence>MAKKYYAVARGKKTGVFTDWPTTQKLVAGFPGARYKSFPTRTEAAAWVAAGGPKTSSKPKAAAAVNAPSQPQKKYTVALWSDGGSRNTGNVAGGHVKQSDVAAWAYLLVTQDKKKYSGSAGEFGATNNRMEIMGLLNALRRLEQLGLNQEPILATLDSQYVLNAINKGWLRGWQRRGWQRANNQPLVNAELWRELAAILPHFSQLDLQWTKGHATNSGNVFVDTLLNQTMDALLKARADQS</sequence>
<evidence type="ECO:0000256" key="6">
    <source>
        <dbReference type="ARBA" id="ARBA00012180"/>
    </source>
</evidence>
<dbReference type="RefSeq" id="WP_027827948.1">
    <property type="nucleotide sequence ID" value="NZ_AUEH01000010.1"/>
</dbReference>
<dbReference type="eggNOG" id="COG0328">
    <property type="taxonomic scope" value="Bacteria"/>
</dbReference>
<dbReference type="Gene3D" id="3.30.420.10">
    <property type="entry name" value="Ribonuclease H-like superfamily/Ribonuclease H"/>
    <property type="match status" value="1"/>
</dbReference>
<dbReference type="EC" id="3.1.26.4" evidence="6"/>
<dbReference type="PANTHER" id="PTHR10642:SF26">
    <property type="entry name" value="RIBONUCLEASE H1"/>
    <property type="match status" value="1"/>
</dbReference>
<evidence type="ECO:0000256" key="7">
    <source>
        <dbReference type="ARBA" id="ARBA00017721"/>
    </source>
</evidence>
<dbReference type="InterPro" id="IPR002156">
    <property type="entry name" value="RNaseH_domain"/>
</dbReference>
<evidence type="ECO:0000259" key="13">
    <source>
        <dbReference type="PROSITE" id="PS50879"/>
    </source>
</evidence>
<comment type="catalytic activity">
    <reaction evidence="1">
        <text>Endonucleolytic cleavage to 5'-phosphomonoester.</text>
        <dbReference type="EC" id="3.1.26.4"/>
    </reaction>
</comment>
<dbReference type="OrthoDB" id="9811552at2"/>
<keyword evidence="10" id="KW-0255">Endonuclease</keyword>
<comment type="function">
    <text evidence="3">Endonuclease that specifically degrades the RNA of RNA-DNA hybrids.</text>
</comment>
<evidence type="ECO:0000313" key="15">
    <source>
        <dbReference type="Proteomes" id="UP000050949"/>
    </source>
</evidence>
<dbReference type="GO" id="GO:0043137">
    <property type="term" value="P:DNA replication, removal of RNA primer"/>
    <property type="evidence" value="ECO:0007669"/>
    <property type="project" value="TreeGrafter"/>
</dbReference>
<dbReference type="InterPro" id="IPR011320">
    <property type="entry name" value="RNase_H1_N"/>
</dbReference>
<dbReference type="PATRIC" id="fig|1122147.4.peg.109"/>
<dbReference type="Proteomes" id="UP000050949">
    <property type="component" value="Unassembled WGS sequence"/>
</dbReference>
<evidence type="ECO:0000256" key="3">
    <source>
        <dbReference type="ARBA" id="ARBA00004065"/>
    </source>
</evidence>
<dbReference type="InterPro" id="IPR036397">
    <property type="entry name" value="RNaseH_sf"/>
</dbReference>
<dbReference type="PANTHER" id="PTHR10642">
    <property type="entry name" value="RIBONUCLEASE H1"/>
    <property type="match status" value="1"/>
</dbReference>
<organism evidence="14 15">
    <name type="scientific">Schleiferilactobacillus harbinensis DSM 16991</name>
    <dbReference type="NCBI Taxonomy" id="1122147"/>
    <lineage>
        <taxon>Bacteria</taxon>
        <taxon>Bacillati</taxon>
        <taxon>Bacillota</taxon>
        <taxon>Bacilli</taxon>
        <taxon>Lactobacillales</taxon>
        <taxon>Lactobacillaceae</taxon>
        <taxon>Schleiferilactobacillus</taxon>
    </lineage>
</organism>
<dbReference type="Gene3D" id="3.40.970.10">
    <property type="entry name" value="Ribonuclease H1, N-terminal domain"/>
    <property type="match status" value="1"/>
</dbReference>
<evidence type="ECO:0000313" key="14">
    <source>
        <dbReference type="EMBL" id="KRM29917.1"/>
    </source>
</evidence>
<evidence type="ECO:0000256" key="2">
    <source>
        <dbReference type="ARBA" id="ARBA00001946"/>
    </source>
</evidence>
<keyword evidence="12" id="KW-0460">Magnesium</keyword>
<evidence type="ECO:0000256" key="9">
    <source>
        <dbReference type="ARBA" id="ARBA00022723"/>
    </source>
</evidence>
<keyword evidence="11" id="KW-0378">Hydrolase</keyword>
<comment type="subunit">
    <text evidence="5">Monomer.</text>
</comment>
<evidence type="ECO:0000256" key="12">
    <source>
        <dbReference type="ARBA" id="ARBA00022842"/>
    </source>
</evidence>
<accession>A0A0R1XJN5</accession>
<dbReference type="GeneID" id="78509897"/>
<dbReference type="PROSITE" id="PS50879">
    <property type="entry name" value="RNASE_H_1"/>
    <property type="match status" value="1"/>
</dbReference>
<evidence type="ECO:0000256" key="1">
    <source>
        <dbReference type="ARBA" id="ARBA00000077"/>
    </source>
</evidence>
<name>A0A0R1XJN5_9LACO</name>
<dbReference type="eggNOG" id="COG3341">
    <property type="taxonomic scope" value="Bacteria"/>
</dbReference>
<dbReference type="FunFam" id="3.40.970.10:FF:000002">
    <property type="entry name" value="Ribonuclease H"/>
    <property type="match status" value="1"/>
</dbReference>
<keyword evidence="8" id="KW-0540">Nuclease</keyword>
<proteinExistence type="inferred from homology"/>
<dbReference type="SUPFAM" id="SSF55658">
    <property type="entry name" value="L9 N-domain-like"/>
    <property type="match status" value="1"/>
</dbReference>
<evidence type="ECO:0000256" key="8">
    <source>
        <dbReference type="ARBA" id="ARBA00022722"/>
    </source>
</evidence>
<dbReference type="Pfam" id="PF01693">
    <property type="entry name" value="Cauli_VI"/>
    <property type="match status" value="1"/>
</dbReference>
<comment type="cofactor">
    <cofactor evidence="2">
        <name>Mg(2+)</name>
        <dbReference type="ChEBI" id="CHEBI:18420"/>
    </cofactor>
</comment>
<dbReference type="CDD" id="cd09278">
    <property type="entry name" value="RNase_HI_prokaryote_like"/>
    <property type="match status" value="1"/>
</dbReference>
<dbReference type="InterPro" id="IPR022892">
    <property type="entry name" value="RNaseHI"/>
</dbReference>
<dbReference type="GO" id="GO:0046872">
    <property type="term" value="F:metal ion binding"/>
    <property type="evidence" value="ECO:0007669"/>
    <property type="project" value="UniProtKB-KW"/>
</dbReference>
<dbReference type="SUPFAM" id="SSF53098">
    <property type="entry name" value="Ribonuclease H-like"/>
    <property type="match status" value="1"/>
</dbReference>
<dbReference type="AlphaFoldDB" id="A0A0R1XJN5"/>
<dbReference type="Pfam" id="PF00075">
    <property type="entry name" value="RNase_H"/>
    <property type="match status" value="1"/>
</dbReference>
<dbReference type="GO" id="GO:0003676">
    <property type="term" value="F:nucleic acid binding"/>
    <property type="evidence" value="ECO:0007669"/>
    <property type="project" value="InterPro"/>
</dbReference>
<feature type="domain" description="RNase H type-1" evidence="13">
    <location>
        <begin position="73"/>
        <end position="231"/>
    </location>
</feature>
<dbReference type="EMBL" id="AZFW01000008">
    <property type="protein sequence ID" value="KRM29917.1"/>
    <property type="molecule type" value="Genomic_DNA"/>
</dbReference>
<keyword evidence="9" id="KW-0479">Metal-binding</keyword>
<evidence type="ECO:0000256" key="10">
    <source>
        <dbReference type="ARBA" id="ARBA00022759"/>
    </source>
</evidence>
<protein>
    <recommendedName>
        <fullName evidence="7">Ribonuclease H</fullName>
        <ecNumber evidence="6">3.1.26.4</ecNumber>
    </recommendedName>
</protein>
<dbReference type="InterPro" id="IPR037056">
    <property type="entry name" value="RNase_H1_N_sf"/>
</dbReference>
<evidence type="ECO:0000256" key="4">
    <source>
        <dbReference type="ARBA" id="ARBA00005300"/>
    </source>
</evidence>
<evidence type="ECO:0000256" key="11">
    <source>
        <dbReference type="ARBA" id="ARBA00022801"/>
    </source>
</evidence>
<comment type="similarity">
    <text evidence="4">Belongs to the RNase H family.</text>
</comment>
<reference evidence="14 15" key="1">
    <citation type="journal article" date="2015" name="Genome Announc.">
        <title>Expanding the biotechnology potential of lactobacilli through comparative genomics of 213 strains and associated genera.</title>
        <authorList>
            <person name="Sun Z."/>
            <person name="Harris H.M."/>
            <person name="McCann A."/>
            <person name="Guo C."/>
            <person name="Argimon S."/>
            <person name="Zhang W."/>
            <person name="Yang X."/>
            <person name="Jeffery I.B."/>
            <person name="Cooney J.C."/>
            <person name="Kagawa T.F."/>
            <person name="Liu W."/>
            <person name="Song Y."/>
            <person name="Salvetti E."/>
            <person name="Wrobel A."/>
            <person name="Rasinkangas P."/>
            <person name="Parkhill J."/>
            <person name="Rea M.C."/>
            <person name="O'Sullivan O."/>
            <person name="Ritari J."/>
            <person name="Douillard F.P."/>
            <person name="Paul Ross R."/>
            <person name="Yang R."/>
            <person name="Briner A.E."/>
            <person name="Felis G.E."/>
            <person name="de Vos W.M."/>
            <person name="Barrangou R."/>
            <person name="Klaenhammer T.R."/>
            <person name="Caufield P.W."/>
            <person name="Cui Y."/>
            <person name="Zhang H."/>
            <person name="O'Toole P.W."/>
        </authorList>
    </citation>
    <scope>NUCLEOTIDE SEQUENCE [LARGE SCALE GENOMIC DNA]</scope>
    <source>
        <strain evidence="14 15">DSM 16991</strain>
    </source>
</reference>
<comment type="caution">
    <text evidence="14">The sequence shown here is derived from an EMBL/GenBank/DDBJ whole genome shotgun (WGS) entry which is preliminary data.</text>
</comment>
<gene>
    <name evidence="14" type="ORF">FC91_GL000107</name>
</gene>
<dbReference type="GO" id="GO:0004523">
    <property type="term" value="F:RNA-DNA hybrid ribonuclease activity"/>
    <property type="evidence" value="ECO:0007669"/>
    <property type="project" value="UniProtKB-EC"/>
</dbReference>